<accession>A0ABP0H507</accession>
<comment type="caution">
    <text evidence="2">The sequence shown here is derived from an EMBL/GenBank/DDBJ whole genome shotgun (WGS) entry which is preliminary data.</text>
</comment>
<proteinExistence type="predicted"/>
<evidence type="ECO:0000256" key="1">
    <source>
        <dbReference type="SAM" id="MobiDB-lite"/>
    </source>
</evidence>
<protein>
    <recommendedName>
        <fullName evidence="4">DDE-1 domain-containing protein</fullName>
    </recommendedName>
</protein>
<name>A0ABP0H507_9DINO</name>
<gene>
    <name evidence="2" type="ORF">SCF082_LOCUS83</name>
</gene>
<feature type="region of interest" description="Disordered" evidence="1">
    <location>
        <begin position="512"/>
        <end position="543"/>
    </location>
</feature>
<dbReference type="Proteomes" id="UP001642464">
    <property type="component" value="Unassembled WGS sequence"/>
</dbReference>
<evidence type="ECO:0000313" key="3">
    <source>
        <dbReference type="Proteomes" id="UP001642464"/>
    </source>
</evidence>
<feature type="compositionally biased region" description="Acidic residues" evidence="1">
    <location>
        <begin position="530"/>
        <end position="543"/>
    </location>
</feature>
<reference evidence="2 3" key="1">
    <citation type="submission" date="2024-02" db="EMBL/GenBank/DDBJ databases">
        <authorList>
            <person name="Chen Y."/>
            <person name="Shah S."/>
            <person name="Dougan E. K."/>
            <person name="Thang M."/>
            <person name="Chan C."/>
        </authorList>
    </citation>
    <scope>NUCLEOTIDE SEQUENCE [LARGE SCALE GENOMIC DNA]</scope>
</reference>
<keyword evidence="3" id="KW-1185">Reference proteome</keyword>
<dbReference type="EMBL" id="CAXAMM010000002">
    <property type="protein sequence ID" value="CAK8985300.1"/>
    <property type="molecule type" value="Genomic_DNA"/>
</dbReference>
<evidence type="ECO:0000313" key="2">
    <source>
        <dbReference type="EMBL" id="CAK8985300.1"/>
    </source>
</evidence>
<evidence type="ECO:0008006" key="4">
    <source>
        <dbReference type="Google" id="ProtNLM"/>
    </source>
</evidence>
<organism evidence="2 3">
    <name type="scientific">Durusdinium trenchii</name>
    <dbReference type="NCBI Taxonomy" id="1381693"/>
    <lineage>
        <taxon>Eukaryota</taxon>
        <taxon>Sar</taxon>
        <taxon>Alveolata</taxon>
        <taxon>Dinophyceae</taxon>
        <taxon>Suessiales</taxon>
        <taxon>Symbiodiniaceae</taxon>
        <taxon>Durusdinium</taxon>
    </lineage>
</organism>
<sequence>MFAGCKGYKSGMLGRWLTQADAQKWREIPLERMSAADRSMKELPDWVRIPLGMCPRSLERFRDGKQVPACVVTSLVKIVERLTCGAEDSPLTCGNLSVKNLQAEANRLLKSFWEAQEEANPDTKIPKKMEVSEKWINRFLDKNGWTRRAPNTCGAYLEYDDERMQRLWGNGECGPLTVVLPNGFLSDDDLATLRQKFQPEVFFLFSGRSSHFMNGDTVVSYYEEVLAPTFAYRRRQLAERFNKSFEDTWGLILCDSFTGHHSSSAGTDIQRDLWAWLSRGMCTYEEMIEANADINITKDDLSKEMASCELEVQGDEWQAPMEEVWKQPDISRTTCLWQIKTDVVDQLAEDWEVEEDLWRCLPQHWQAILNKHLAAFHGRLQDCEALYRHRLEQFGANDVKTKNAFTKLENTKSGKGSDEIILICKKTGKEASPEVYNKSVLKGKAAQGAVKVNCSKFIEAYQLSITNLTLRQLSQTSEEKVRELRIVSVTGASREVQELRVHLSALSLSTSHVLESMSGPPRKRKRAEEDPQEDEEAEDGDEAEKELAMVAAAGEINEEPAEAVLEANMPADLEVAEEIEQTGKAGHNDHGALSDNDDIASEDDGVSFELCDTSFVCEGSTNASSSADTPSVATTPKGSGFLESPAFQFLNQLGMADLPNVTGCGLALHGTIQMWQVRYPTAEAGQKMSRARSWGHLPKKGHVSCCRALLEVLLWGWERHQAENPACAATKQKVCTLKGALVVGLGRDLKQ</sequence>